<dbReference type="CDD" id="cd15886">
    <property type="entry name" value="SNARE_SEC9N"/>
    <property type="match status" value="1"/>
</dbReference>
<evidence type="ECO:0000259" key="3">
    <source>
        <dbReference type="PROSITE" id="PS50192"/>
    </source>
</evidence>
<dbReference type="EMBL" id="JAKWBI020000175">
    <property type="protein sequence ID" value="KAJ2900291.1"/>
    <property type="molecule type" value="Genomic_DNA"/>
</dbReference>
<dbReference type="GO" id="GO:0006887">
    <property type="term" value="P:exocytosis"/>
    <property type="evidence" value="ECO:0007669"/>
    <property type="project" value="TreeGrafter"/>
</dbReference>
<feature type="compositionally biased region" description="Polar residues" evidence="2">
    <location>
        <begin position="260"/>
        <end position="270"/>
    </location>
</feature>
<dbReference type="SUPFAM" id="SSF58038">
    <property type="entry name" value="SNARE fusion complex"/>
    <property type="match status" value="1"/>
</dbReference>
<accession>A0AAD5RNX5</accession>
<dbReference type="PANTHER" id="PTHR19305:SF9">
    <property type="entry name" value="SYNAPTOSOMAL-ASSOCIATED PROTEIN 29"/>
    <property type="match status" value="1"/>
</dbReference>
<feature type="region of interest" description="Disordered" evidence="2">
    <location>
        <begin position="79"/>
        <end position="144"/>
    </location>
</feature>
<feature type="compositionally biased region" description="Polar residues" evidence="2">
    <location>
        <begin position="118"/>
        <end position="127"/>
    </location>
</feature>
<feature type="region of interest" description="Disordered" evidence="2">
    <location>
        <begin position="534"/>
        <end position="564"/>
    </location>
</feature>
<dbReference type="GO" id="GO:0005484">
    <property type="term" value="F:SNAP receptor activity"/>
    <property type="evidence" value="ECO:0007669"/>
    <property type="project" value="TreeGrafter"/>
</dbReference>
<dbReference type="PANTHER" id="PTHR19305">
    <property type="entry name" value="SYNAPTOSOMAL ASSOCIATED PROTEIN"/>
    <property type="match status" value="1"/>
</dbReference>
<dbReference type="GO" id="GO:0031201">
    <property type="term" value="C:SNARE complex"/>
    <property type="evidence" value="ECO:0007669"/>
    <property type="project" value="TreeGrafter"/>
</dbReference>
<evidence type="ECO:0000256" key="1">
    <source>
        <dbReference type="ARBA" id="ARBA00009480"/>
    </source>
</evidence>
<dbReference type="Proteomes" id="UP001201980">
    <property type="component" value="Unassembled WGS sequence"/>
</dbReference>
<reference evidence="4" key="1">
    <citation type="submission" date="2022-07" db="EMBL/GenBank/DDBJ databases">
        <title>Draft genome sequence of Zalerion maritima ATCC 34329, a (micro)plastics degrading marine fungus.</title>
        <authorList>
            <person name="Paco A."/>
            <person name="Goncalves M.F.M."/>
            <person name="Rocha-Santos T.A.P."/>
            <person name="Alves A."/>
        </authorList>
    </citation>
    <scope>NUCLEOTIDE SEQUENCE</scope>
    <source>
        <strain evidence="4">ATCC 34329</strain>
    </source>
</reference>
<dbReference type="GO" id="GO:0006906">
    <property type="term" value="P:vesicle fusion"/>
    <property type="evidence" value="ECO:0007669"/>
    <property type="project" value="TreeGrafter"/>
</dbReference>
<comment type="similarity">
    <text evidence="1">Belongs to the SNAP-25 family.</text>
</comment>
<dbReference type="GO" id="GO:0005886">
    <property type="term" value="C:plasma membrane"/>
    <property type="evidence" value="ECO:0007669"/>
    <property type="project" value="TreeGrafter"/>
</dbReference>
<feature type="region of interest" description="Disordered" evidence="2">
    <location>
        <begin position="202"/>
        <end position="391"/>
    </location>
</feature>
<proteinExistence type="inferred from homology"/>
<organism evidence="4 5">
    <name type="scientific">Zalerion maritima</name>
    <dbReference type="NCBI Taxonomy" id="339359"/>
    <lineage>
        <taxon>Eukaryota</taxon>
        <taxon>Fungi</taxon>
        <taxon>Dikarya</taxon>
        <taxon>Ascomycota</taxon>
        <taxon>Pezizomycotina</taxon>
        <taxon>Sordariomycetes</taxon>
        <taxon>Lulworthiomycetidae</taxon>
        <taxon>Lulworthiales</taxon>
        <taxon>Lulworthiaceae</taxon>
        <taxon>Zalerion</taxon>
    </lineage>
</organism>
<keyword evidence="5" id="KW-1185">Reference proteome</keyword>
<name>A0AAD5RNX5_9PEZI</name>
<protein>
    <submittedName>
        <fullName evidence="4">Protein transport protein sec9</fullName>
    </submittedName>
</protein>
<comment type="caution">
    <text evidence="4">The sequence shown here is derived from an EMBL/GenBank/DDBJ whole genome shotgun (WGS) entry which is preliminary data.</text>
</comment>
<sequence>MLWNGGIVVEVSKVSLRKDQIARCENGDGTKSWLNSKRQDYHSKRNQIKANTQYILVRAKPTGHFEVEYDDKRFIYSTQAQARPKPLSPPQKGLLKIPTTQAQPPANDNEPEIGWSPWPTQQLPNGSSRDHGIQYEAAHSSPSALRRVDAIAPRREHEKKNIQFASWSWFTKVEVKERMEREKIHHGQPARKRFLKMKNFFGRKKAEPKENPYAQQQAQEEYDRMTPYQRARADLNNNPRPNMAGGPPSGPGPRRDMNASPAQSTQSYGGSTYVEDQPQGYGGSRYGNSQGYGANRFDSNSTAYSANRGVAPSRGSGGYGGLGGRPQDEQQPDTSELYGGGAYRNEGPNRYGSQPQQPDQNPNRYAPGANQGNRVEEEDNEYADEELTQEQLEERELRKIKAQRLQERNDANTSRQRTLAMARQAEETGLRTLANLGSQAERLNRVEQNLNMSASHARNSEAKTKELKTYSRSMFAVHVENPLTKNKRLAEREQAFLDQDRSDRGAREAVRGEGYRMNREDEEFFEDIERKKQQKYGNVHDEDMSEVSDVSDDEEEDERQGIKDEKEILAIASRLHNISVQHGHKIQQSSRAIDRIAEKTDGVTDHVVKNSAKLRTFK</sequence>
<evidence type="ECO:0000313" key="4">
    <source>
        <dbReference type="EMBL" id="KAJ2900291.1"/>
    </source>
</evidence>
<dbReference type="AlphaFoldDB" id="A0AAD5RNX5"/>
<dbReference type="InterPro" id="IPR000727">
    <property type="entry name" value="T_SNARE_dom"/>
</dbReference>
<dbReference type="Gene3D" id="1.20.5.110">
    <property type="match status" value="2"/>
</dbReference>
<feature type="compositionally biased region" description="Polar residues" evidence="2">
    <location>
        <begin position="286"/>
        <end position="305"/>
    </location>
</feature>
<gene>
    <name evidence="4" type="ORF">MKZ38_002509</name>
</gene>
<feature type="compositionally biased region" description="Gly residues" evidence="2">
    <location>
        <begin position="315"/>
        <end position="324"/>
    </location>
</feature>
<dbReference type="GO" id="GO:0019905">
    <property type="term" value="F:syntaxin binding"/>
    <property type="evidence" value="ECO:0007669"/>
    <property type="project" value="TreeGrafter"/>
</dbReference>
<feature type="domain" description="T-SNARE coiled-coil homology" evidence="3">
    <location>
        <begin position="555"/>
        <end position="617"/>
    </location>
</feature>
<evidence type="ECO:0000313" key="5">
    <source>
        <dbReference type="Proteomes" id="UP001201980"/>
    </source>
</evidence>
<feature type="compositionally biased region" description="Acidic residues" evidence="2">
    <location>
        <begin position="543"/>
        <end position="558"/>
    </location>
</feature>
<feature type="compositionally biased region" description="Acidic residues" evidence="2">
    <location>
        <begin position="376"/>
        <end position="391"/>
    </location>
</feature>
<feature type="compositionally biased region" description="Polar residues" evidence="2">
    <location>
        <begin position="351"/>
        <end position="363"/>
    </location>
</feature>
<evidence type="ECO:0000256" key="2">
    <source>
        <dbReference type="SAM" id="MobiDB-lite"/>
    </source>
</evidence>
<dbReference type="PROSITE" id="PS50192">
    <property type="entry name" value="T_SNARE"/>
    <property type="match status" value="1"/>
</dbReference>